<evidence type="ECO:0000256" key="2">
    <source>
        <dbReference type="ARBA" id="ARBA00022475"/>
    </source>
</evidence>
<feature type="transmembrane region" description="Helical" evidence="6">
    <location>
        <begin position="399"/>
        <end position="420"/>
    </location>
</feature>
<feature type="transmembrane region" description="Helical" evidence="6">
    <location>
        <begin position="307"/>
        <end position="325"/>
    </location>
</feature>
<feature type="transmembrane region" description="Helical" evidence="6">
    <location>
        <begin position="130"/>
        <end position="151"/>
    </location>
</feature>
<dbReference type="PANTHER" id="PTHR30250">
    <property type="entry name" value="PST FAMILY PREDICTED COLANIC ACID TRANSPORTER"/>
    <property type="match status" value="1"/>
</dbReference>
<dbReference type="STRING" id="1038014.SAMN04487910_4369"/>
<name>A0A1H7WBG7_AQUAM</name>
<feature type="transmembrane region" description="Helical" evidence="6">
    <location>
        <begin position="267"/>
        <end position="287"/>
    </location>
</feature>
<dbReference type="PANTHER" id="PTHR30250:SF30">
    <property type="entry name" value="LIPID III FLIPPASE"/>
    <property type="match status" value="1"/>
</dbReference>
<keyword evidence="4 6" id="KW-1133">Transmembrane helix</keyword>
<evidence type="ECO:0000256" key="3">
    <source>
        <dbReference type="ARBA" id="ARBA00022692"/>
    </source>
</evidence>
<evidence type="ECO:0000313" key="7">
    <source>
        <dbReference type="EMBL" id="SEM18831.1"/>
    </source>
</evidence>
<feature type="transmembrane region" description="Helical" evidence="6">
    <location>
        <begin position="158"/>
        <end position="179"/>
    </location>
</feature>
<feature type="transmembrane region" description="Helical" evidence="6">
    <location>
        <begin position="185"/>
        <end position="207"/>
    </location>
</feature>
<dbReference type="InterPro" id="IPR002797">
    <property type="entry name" value="Polysacc_synth"/>
</dbReference>
<dbReference type="EMBL" id="FOAB01000010">
    <property type="protein sequence ID" value="SEM18831.1"/>
    <property type="molecule type" value="Genomic_DNA"/>
</dbReference>
<dbReference type="GO" id="GO:0005886">
    <property type="term" value="C:plasma membrane"/>
    <property type="evidence" value="ECO:0007669"/>
    <property type="project" value="UniProtKB-SubCell"/>
</dbReference>
<feature type="transmembrane region" description="Helical" evidence="6">
    <location>
        <begin position="228"/>
        <end position="247"/>
    </location>
</feature>
<evidence type="ECO:0000256" key="1">
    <source>
        <dbReference type="ARBA" id="ARBA00004651"/>
    </source>
</evidence>
<feature type="transmembrane region" description="Helical" evidence="6">
    <location>
        <begin position="89"/>
        <end position="110"/>
    </location>
</feature>
<evidence type="ECO:0000256" key="4">
    <source>
        <dbReference type="ARBA" id="ARBA00022989"/>
    </source>
</evidence>
<organism evidence="7 8">
    <name type="scientific">Aquimarina amphilecti</name>
    <dbReference type="NCBI Taxonomy" id="1038014"/>
    <lineage>
        <taxon>Bacteria</taxon>
        <taxon>Pseudomonadati</taxon>
        <taxon>Bacteroidota</taxon>
        <taxon>Flavobacteriia</taxon>
        <taxon>Flavobacteriales</taxon>
        <taxon>Flavobacteriaceae</taxon>
        <taxon>Aquimarina</taxon>
    </lineage>
</organism>
<keyword evidence="2" id="KW-1003">Cell membrane</keyword>
<keyword evidence="3 6" id="KW-0812">Transmembrane</keyword>
<protein>
    <submittedName>
        <fullName evidence="7">Polysaccharide transporter, PST family</fullName>
    </submittedName>
</protein>
<reference evidence="7 8" key="1">
    <citation type="submission" date="2016-10" db="EMBL/GenBank/DDBJ databases">
        <authorList>
            <person name="de Groot N.N."/>
        </authorList>
    </citation>
    <scope>NUCLEOTIDE SEQUENCE [LARGE SCALE GENOMIC DNA]</scope>
    <source>
        <strain evidence="7 8">DSM 25232</strain>
    </source>
</reference>
<keyword evidence="8" id="KW-1185">Reference proteome</keyword>
<comment type="subcellular location">
    <subcellularLocation>
        <location evidence="1">Cell membrane</location>
        <topology evidence="1">Multi-pass membrane protein</topology>
    </subcellularLocation>
</comment>
<dbReference type="CDD" id="cd13125">
    <property type="entry name" value="MATE_like_10"/>
    <property type="match status" value="1"/>
</dbReference>
<feature type="transmembrane region" description="Helical" evidence="6">
    <location>
        <begin position="56"/>
        <end position="77"/>
    </location>
</feature>
<proteinExistence type="predicted"/>
<accession>A0A1H7WBG7</accession>
<dbReference type="Pfam" id="PF01943">
    <property type="entry name" value="Polysacc_synt"/>
    <property type="match status" value="1"/>
</dbReference>
<dbReference type="InterPro" id="IPR044550">
    <property type="entry name" value="WzxE"/>
</dbReference>
<evidence type="ECO:0000256" key="6">
    <source>
        <dbReference type="SAM" id="Phobius"/>
    </source>
</evidence>
<dbReference type="GO" id="GO:0009246">
    <property type="term" value="P:enterobacterial common antigen biosynthetic process"/>
    <property type="evidence" value="ECO:0007669"/>
    <property type="project" value="InterPro"/>
</dbReference>
<evidence type="ECO:0000256" key="5">
    <source>
        <dbReference type="ARBA" id="ARBA00023136"/>
    </source>
</evidence>
<dbReference type="AlphaFoldDB" id="A0A1H7WBG7"/>
<feature type="transmembrane region" description="Helical" evidence="6">
    <location>
        <begin position="345"/>
        <end position="366"/>
    </location>
</feature>
<sequence>MDSYFDKLKNNVLIKVSSFNAISVFAKMITGFISLKVVAIFLGPEGLALIGNLRNVLTSIQSVGTLGLYNGIVKYIAEFKSDKEETKSMLSTSYLLCFVITIVMSIWLYFFPTFWNNLVFGSSYQYNFVFKAIAIALPFYSVNTLCLAIINGYSKYKIYILLNIASSILGLLITVFLVWEYKLEGAFLAIIINPAVSLFLTILIILNKKDVFKFLPSNKISFKYVKRLSSFAIMALVSVTILPAILIRIRNFIITTEGIKEAGYWEAIQSISSQYMLFITTLLTIYLLPKLAEIKKSKDFRLEIINFYKTILPVFIVGFLIIYFLRNIIIKVLFSNEFIEMEPLFIWQLFGDLFKIASLVIAYQFLAKRMFWYYIITEIISFAFLYLASIYLINQFGFIGASMAYFFNYVFYFLLLIVVFRKSFFGPDKNI</sequence>
<feature type="transmembrane region" description="Helical" evidence="6">
    <location>
        <begin position="371"/>
        <end position="393"/>
    </location>
</feature>
<feature type="transmembrane region" description="Helical" evidence="6">
    <location>
        <begin position="21"/>
        <end position="44"/>
    </location>
</feature>
<dbReference type="RefSeq" id="WP_244543074.1">
    <property type="nucleotide sequence ID" value="NZ_FOAB01000010.1"/>
</dbReference>
<gene>
    <name evidence="7" type="ORF">SAMN04487910_4369</name>
</gene>
<evidence type="ECO:0000313" key="8">
    <source>
        <dbReference type="Proteomes" id="UP000198521"/>
    </source>
</evidence>
<keyword evidence="5 6" id="KW-0472">Membrane</keyword>
<dbReference type="InterPro" id="IPR050833">
    <property type="entry name" value="Poly_Biosynth_Transport"/>
</dbReference>
<dbReference type="Proteomes" id="UP000198521">
    <property type="component" value="Unassembled WGS sequence"/>
</dbReference>